<dbReference type="InterPro" id="IPR006553">
    <property type="entry name" value="Leu-rich_rpt_Cys-con_subtyp"/>
</dbReference>
<organism evidence="4 5">
    <name type="scientific">Dimorphilus gyrociliatus</name>
    <dbReference type="NCBI Taxonomy" id="2664684"/>
    <lineage>
        <taxon>Eukaryota</taxon>
        <taxon>Metazoa</taxon>
        <taxon>Spiralia</taxon>
        <taxon>Lophotrochozoa</taxon>
        <taxon>Annelida</taxon>
        <taxon>Polychaeta</taxon>
        <taxon>Polychaeta incertae sedis</taxon>
        <taxon>Dinophilidae</taxon>
        <taxon>Dimorphilus</taxon>
    </lineage>
</organism>
<dbReference type="GO" id="GO:0019005">
    <property type="term" value="C:SCF ubiquitin ligase complex"/>
    <property type="evidence" value="ECO:0007669"/>
    <property type="project" value="TreeGrafter"/>
</dbReference>
<dbReference type="SUPFAM" id="SSF52047">
    <property type="entry name" value="RNI-like"/>
    <property type="match status" value="1"/>
</dbReference>
<dbReference type="EMBL" id="CAJFCJ010000007">
    <property type="protein sequence ID" value="CAD5117803.1"/>
    <property type="molecule type" value="Genomic_DNA"/>
</dbReference>
<dbReference type="CDD" id="cd01767">
    <property type="entry name" value="UBX"/>
    <property type="match status" value="1"/>
</dbReference>
<accession>A0A7I8VR47</accession>
<dbReference type="InterPro" id="IPR001012">
    <property type="entry name" value="UBX_dom"/>
</dbReference>
<dbReference type="PROSITE" id="PS50033">
    <property type="entry name" value="UBX"/>
    <property type="match status" value="1"/>
</dbReference>
<dbReference type="Gene3D" id="3.80.10.10">
    <property type="entry name" value="Ribonuclease Inhibitor"/>
    <property type="match status" value="3"/>
</dbReference>
<feature type="region of interest" description="Disordered" evidence="1">
    <location>
        <begin position="139"/>
        <end position="182"/>
    </location>
</feature>
<dbReference type="Gene3D" id="3.10.20.90">
    <property type="entry name" value="Phosphatidylinositol 3-kinase Catalytic Subunit, Chain A, domain 1"/>
    <property type="match status" value="1"/>
</dbReference>
<dbReference type="SUPFAM" id="SSF54236">
    <property type="entry name" value="Ubiquitin-like"/>
    <property type="match status" value="1"/>
</dbReference>
<reference evidence="4 5" key="1">
    <citation type="submission" date="2020-08" db="EMBL/GenBank/DDBJ databases">
        <authorList>
            <person name="Hejnol A."/>
        </authorList>
    </citation>
    <scope>NUCLEOTIDE SEQUENCE [LARGE SCALE GENOMIC DNA]</scope>
</reference>
<dbReference type="GO" id="GO:0031146">
    <property type="term" value="P:SCF-dependent proteasomal ubiquitin-dependent protein catabolic process"/>
    <property type="evidence" value="ECO:0007669"/>
    <property type="project" value="TreeGrafter"/>
</dbReference>
<name>A0A7I8VR47_9ANNE</name>
<dbReference type="PANTHER" id="PTHR13318">
    <property type="entry name" value="PARTNER OF PAIRED, ISOFORM B-RELATED"/>
    <property type="match status" value="1"/>
</dbReference>
<dbReference type="SMART" id="SM00367">
    <property type="entry name" value="LRR_CC"/>
    <property type="match status" value="4"/>
</dbReference>
<dbReference type="InterPro" id="IPR015940">
    <property type="entry name" value="UBA"/>
</dbReference>
<dbReference type="InterPro" id="IPR029071">
    <property type="entry name" value="Ubiquitin-like_domsf"/>
</dbReference>
<evidence type="ECO:0000259" key="3">
    <source>
        <dbReference type="PROSITE" id="PS50033"/>
    </source>
</evidence>
<evidence type="ECO:0000259" key="2">
    <source>
        <dbReference type="PROSITE" id="PS50030"/>
    </source>
</evidence>
<dbReference type="SMART" id="SM00166">
    <property type="entry name" value="UBX"/>
    <property type="match status" value="1"/>
</dbReference>
<feature type="domain" description="UBX" evidence="3">
    <location>
        <begin position="178"/>
        <end position="255"/>
    </location>
</feature>
<evidence type="ECO:0000256" key="1">
    <source>
        <dbReference type="SAM" id="MobiDB-lite"/>
    </source>
</evidence>
<dbReference type="PROSITE" id="PS50030">
    <property type="entry name" value="UBA"/>
    <property type="match status" value="1"/>
</dbReference>
<dbReference type="Proteomes" id="UP000549394">
    <property type="component" value="Unassembled WGS sequence"/>
</dbReference>
<dbReference type="Pfam" id="PF00789">
    <property type="entry name" value="UBX"/>
    <property type="match status" value="1"/>
</dbReference>
<dbReference type="InterPro" id="IPR032675">
    <property type="entry name" value="LRR_dom_sf"/>
</dbReference>
<evidence type="ECO:0000313" key="5">
    <source>
        <dbReference type="Proteomes" id="UP000549394"/>
    </source>
</evidence>
<keyword evidence="5" id="KW-1185">Reference proteome</keyword>
<gene>
    <name evidence="4" type="ORF">DGYR_LOCUS6290</name>
</gene>
<proteinExistence type="predicted"/>
<evidence type="ECO:0000313" key="4">
    <source>
        <dbReference type="EMBL" id="CAD5117803.1"/>
    </source>
</evidence>
<feature type="compositionally biased region" description="Basic and acidic residues" evidence="1">
    <location>
        <begin position="139"/>
        <end position="155"/>
    </location>
</feature>
<feature type="domain" description="UBA" evidence="2">
    <location>
        <begin position="2"/>
        <end position="42"/>
    </location>
</feature>
<feature type="region of interest" description="Disordered" evidence="1">
    <location>
        <begin position="73"/>
        <end position="92"/>
    </location>
</feature>
<protein>
    <submittedName>
        <fullName evidence="4">DgyrCDS6554</fullName>
    </submittedName>
</protein>
<dbReference type="OrthoDB" id="10254930at2759"/>
<comment type="caution">
    <text evidence="4">The sequence shown here is derived from an EMBL/GenBank/DDBJ whole genome shotgun (WGS) entry which is preliminary data.</text>
</comment>
<dbReference type="PANTHER" id="PTHR13318:SF95">
    <property type="entry name" value="F-BOX PROTEIN YLR352W"/>
    <property type="match status" value="1"/>
</dbReference>
<dbReference type="AlphaFoldDB" id="A0A7I8VR47"/>
<sequence length="724" mass="81508">MERLENFILRLSEMGFDVNDSREAWQNGILTVQDAIDWILSGKPRRIQQSATATLKLGQNSGSLNEECNPFSEAAAKPVPNTETFDNTKMDSEEEALESRMHLNDEQRKIKERFEEKQRLEARKKIVEEKRNKRLERERIKRQIDEDRQRKKELAKSPPSTSSVPPPQPCVQTDTNKSKSATSTIQIRFPDNTVKRETFDKDAIFREVIRTVERLGFSSSDHSLVQPFPRKEFESSDQSKTLIELGLYPNGSLVLTKVSRNETKQAVVTTVQSMETEQEQHEEQGQVPEFENYPANDEQANNDEMLDDIVNPGVNIGHFVQYNWGEGHVLNSGGQISNPEQTALQRAAIAAESRSTIHPPPSCLARPKKLFYQPISYQKLLIRTICKRLVENYASVYSLQNLPPALASSLIEELKSKNLLRAKILQKFVPCRLTELNLECYAYLTNELLQSLKYHVHLEILNLNSGAYMTDVGLQVLSYLKHLRSLSIANNKQITDGFVPTLKNFTQLESLNVEGTSISDVGVEQMAGFGLRALRELNMARTNVTEECLQLVATGLTAVTSLNVEGTKVNALWGTAEMAERLEDLNISNCAVSTDSLQHLKQCGHLISLNLRGTNIKTEVGLNHLKDLPRLERLELPNRLALTSHSLQTLTGLPLKELDLTNCNHLDDSAMVYIAEMTSLRILRLSNVKVTTAGLSLIKGLKKLRELDLNRTLIDDESAKVIGG</sequence>